<sequence length="59" mass="6322">MTLGEMTLAQNTGGNRHVLHDAGQVREAEIDEFAAFVLHQLQYFFGGAFLHGSSCGGAL</sequence>
<evidence type="ECO:0000313" key="1">
    <source>
        <dbReference type="EMBL" id="CAB4689845.1"/>
    </source>
</evidence>
<organism evidence="1">
    <name type="scientific">freshwater metagenome</name>
    <dbReference type="NCBI Taxonomy" id="449393"/>
    <lineage>
        <taxon>unclassified sequences</taxon>
        <taxon>metagenomes</taxon>
        <taxon>ecological metagenomes</taxon>
    </lineage>
</organism>
<proteinExistence type="predicted"/>
<dbReference type="AlphaFoldDB" id="A0A6J6NYP3"/>
<dbReference type="EMBL" id="CAEZXE010000162">
    <property type="protein sequence ID" value="CAB4689845.1"/>
    <property type="molecule type" value="Genomic_DNA"/>
</dbReference>
<name>A0A6J6NYP3_9ZZZZ</name>
<gene>
    <name evidence="1" type="ORF">UFOPK2350_01523</name>
</gene>
<protein>
    <submittedName>
        <fullName evidence="1">Unannotated protein</fullName>
    </submittedName>
</protein>
<reference evidence="1" key="1">
    <citation type="submission" date="2020-05" db="EMBL/GenBank/DDBJ databases">
        <authorList>
            <person name="Chiriac C."/>
            <person name="Salcher M."/>
            <person name="Ghai R."/>
            <person name="Kavagutti S V."/>
        </authorList>
    </citation>
    <scope>NUCLEOTIDE SEQUENCE</scope>
</reference>
<accession>A0A6J6NYP3</accession>